<accession>Q9PH62</accession>
<dbReference type="Proteomes" id="UP000000812">
    <property type="component" value="Chromosome"/>
</dbReference>
<proteinExistence type="predicted"/>
<gene>
    <name evidence="1" type="ordered locus">XF_0084</name>
</gene>
<sequence length="31" mass="3806">MVYDLDDLLTIMFHDFPCWKMDISAEFRKQP</sequence>
<organism evidence="1 2">
    <name type="scientific">Xylella fastidiosa (strain 9a5c)</name>
    <dbReference type="NCBI Taxonomy" id="160492"/>
    <lineage>
        <taxon>Bacteria</taxon>
        <taxon>Pseudomonadati</taxon>
        <taxon>Pseudomonadota</taxon>
        <taxon>Gammaproteobacteria</taxon>
        <taxon>Lysobacterales</taxon>
        <taxon>Lysobacteraceae</taxon>
        <taxon>Xylella</taxon>
    </lineage>
</organism>
<protein>
    <submittedName>
        <fullName evidence="1">Uncharacterized protein</fullName>
    </submittedName>
</protein>
<dbReference type="EMBL" id="AE003849">
    <property type="protein sequence ID" value="AAF82897.1"/>
    <property type="molecule type" value="Genomic_DNA"/>
</dbReference>
<dbReference type="KEGG" id="xfa:XF_0084"/>
<dbReference type="PIR" id="C82851">
    <property type="entry name" value="C82851"/>
</dbReference>
<name>Q9PH62_XYLFA</name>
<evidence type="ECO:0000313" key="1">
    <source>
        <dbReference type="EMBL" id="AAF82897.1"/>
    </source>
</evidence>
<dbReference type="AlphaFoldDB" id="Q9PH62"/>
<dbReference type="HOGENOM" id="CLU_3399188_0_0_6"/>
<reference evidence="1 2" key="1">
    <citation type="journal article" date="2000" name="Nature">
        <title>The genome sequence of the plant pathogen Xylella fastidiosa.</title>
        <authorList>
            <person name="Simpson A.J."/>
            <person name="Reinach F.C."/>
            <person name="Arruda P."/>
            <person name="Abreu F.A."/>
            <person name="Acencio M."/>
            <person name="Alvarenga R."/>
            <person name="Alves L.M."/>
            <person name="Araya J.E."/>
            <person name="Baia G.S."/>
            <person name="Baptista C.S."/>
            <person name="Barros M.H."/>
            <person name="Bonaccorsi E.D."/>
            <person name="Bordin S."/>
            <person name="Bove J.M."/>
            <person name="Briones M.R."/>
            <person name="Bueno M.R."/>
            <person name="Camargo A.A."/>
            <person name="Camargo L.E."/>
            <person name="Carraro D.M."/>
            <person name="Carrer H."/>
            <person name="Colauto N.B."/>
            <person name="Colombo C."/>
            <person name="Costa F.F."/>
            <person name="Costa M.C."/>
            <person name="Costa-Neto C.M."/>
            <person name="Coutinho L.L."/>
            <person name="Cristofani M."/>
            <person name="Dias-Neto E."/>
            <person name="Docena C."/>
            <person name="El-Dorry H."/>
            <person name="Facincani A.P."/>
            <person name="Ferreira A.J."/>
            <person name="Ferreira V.C."/>
            <person name="Ferro J.A."/>
            <person name="Fraga J.S."/>
            <person name="Franca S.C."/>
            <person name="Franco M.C."/>
            <person name="Frohme M."/>
            <person name="Furlan L.R."/>
            <person name="Garnier M."/>
            <person name="Goldman G.H."/>
            <person name="Goldman M.H."/>
            <person name="Gomes S.L."/>
            <person name="Gruber A."/>
            <person name="Ho P.L."/>
            <person name="Hoheisel J.D."/>
            <person name="Junqueira M.L."/>
            <person name="Kemper E.L."/>
            <person name="Kitajima J.P."/>
            <person name="Krieger J.E."/>
            <person name="Kuramae E.E."/>
            <person name="Laigret F."/>
            <person name="Lambais M.R."/>
            <person name="Leite L.C."/>
            <person name="Lemos E.G."/>
            <person name="Lemos M.V."/>
            <person name="Lopes S.A."/>
            <person name="Lopes C.R."/>
            <person name="Machado J.A."/>
            <person name="Machado M.A."/>
            <person name="Madeira A.M."/>
            <person name="Madeira H.M."/>
            <person name="Marino C.L."/>
            <person name="Marques M.V."/>
            <person name="Martins E.A."/>
            <person name="Martins E.M."/>
            <person name="Matsukuma A.Y."/>
            <person name="Menck C.F."/>
            <person name="Miracca E.C."/>
            <person name="Miyaki C.Y."/>
            <person name="Monteriro-Vitorello C.B."/>
            <person name="Moon D.H."/>
            <person name="Nagai M.A."/>
            <person name="Nascimento A.L."/>
            <person name="Netto L.E."/>
            <person name="Nhani A.Jr."/>
            <person name="Nobrega F.G."/>
            <person name="Nunes L.R."/>
            <person name="Oliveira M.A."/>
            <person name="de Oliveira M.C."/>
            <person name="de Oliveira R.C."/>
            <person name="Palmieri D.A."/>
            <person name="Paris A."/>
            <person name="Peixoto B.R."/>
            <person name="Pereira G.A."/>
            <person name="Pereira H.A.Jr."/>
            <person name="Pesquero J.B."/>
            <person name="Quaggio R.B."/>
            <person name="Roberto P.G."/>
            <person name="Rodrigues V."/>
            <person name="de M Rosa A.J."/>
            <person name="de Rosa V.E.Jr."/>
            <person name="de Sa R.G."/>
            <person name="Santelli R.V."/>
            <person name="Sawasaki H.E."/>
            <person name="da Silva A.C."/>
            <person name="da Silva A.M."/>
            <person name="da Silva F.R."/>
            <person name="da Silva W.A.Jr."/>
            <person name="da Silveira J.F."/>
            <person name="Silvestri M.L."/>
            <person name="Siqueira W.J."/>
            <person name="de Souza A.A."/>
            <person name="de Souza A.P."/>
            <person name="Terenzi M.F."/>
            <person name="Truffi D."/>
            <person name="Tsai S.M."/>
            <person name="Tsuhako M.H."/>
            <person name="Vallada H."/>
            <person name="Van Sluys M.A."/>
            <person name="Verjovski-Almeida S."/>
            <person name="Vettore A.L."/>
            <person name="Zago M.A."/>
            <person name="Zatz M."/>
            <person name="Meidanis J."/>
            <person name="Setubal J.C."/>
        </authorList>
    </citation>
    <scope>NUCLEOTIDE SEQUENCE [LARGE SCALE GENOMIC DNA]</scope>
    <source>
        <strain evidence="1 2">9a5c</strain>
    </source>
</reference>
<evidence type="ECO:0000313" key="2">
    <source>
        <dbReference type="Proteomes" id="UP000000812"/>
    </source>
</evidence>